<keyword evidence="6" id="KW-0677">Repeat</keyword>
<dbReference type="OrthoDB" id="2121326at2759"/>
<dbReference type="PANTHER" id="PTHR45815:SF3">
    <property type="entry name" value="PROTEIN DISULFIDE-ISOMERASE A6"/>
    <property type="match status" value="1"/>
</dbReference>
<feature type="domain" description="Thioredoxin" evidence="12">
    <location>
        <begin position="141"/>
        <end position="258"/>
    </location>
</feature>
<keyword evidence="8" id="KW-1015">Disulfide bond</keyword>
<dbReference type="Gene3D" id="3.40.30.10">
    <property type="entry name" value="Glutaredoxin"/>
    <property type="match status" value="3"/>
</dbReference>
<evidence type="ECO:0000256" key="3">
    <source>
        <dbReference type="ARBA" id="ARBA00006347"/>
    </source>
</evidence>
<dbReference type="EMBL" id="AHZU02000282">
    <property type="protein sequence ID" value="KFG46369.1"/>
    <property type="molecule type" value="Genomic_DNA"/>
</dbReference>
<evidence type="ECO:0000256" key="6">
    <source>
        <dbReference type="ARBA" id="ARBA00022737"/>
    </source>
</evidence>
<sequence length="547" mass="59881">MAFTGARMRRGAPLSSLLCLAPGCTYTGKNSACRWTVDVCWALLVDFRKQVDDAAFALPRGNDALSARSFLPSLACLSCLVHTVDAETKTHVFLGCSPCLFSALEFKPPCGSRFLKVFKMALAQTQHLALLLAVLSVLTGAQAGLYAPNGPVKVLSGQQFKEQVVGSNDLFIVEFYADWCGHCQRFAPEFEKAAKALRGIVTLVAVSDQSAMGEYGVQGFPTVKAFVGRGGKPPKTFDYNQGRDAASLIEFAVMHAGKLARARLAGKIDAGTDAKPSEKAGSPEKETSDVIELTDGNFNQLVMKDDKSVWFVEFYAPWCGHCKALAPTWEEVATALKGKVKVGKVDATVEKVLASTYGIRGFPTLKLFPAGEKSVGLVKDYEGARTTEALLKYAMEFFSVNVTTEQLLNESQFRKACGDQLCVLAFLPHILDSKTEKRNEYLATLNRVVRASFHMPIAFFWSQGGDQYEFEEQLNLAFGYPAVVAVHLSKGKYAIHRGDFSQESINTFLTQLLAGKAPISELPKNLKKLEESRAWDGKDEELPKDEL</sequence>
<dbReference type="NCBIfam" id="TIGR01126">
    <property type="entry name" value="pdi_dom"/>
    <property type="match status" value="1"/>
</dbReference>
<evidence type="ECO:0000256" key="11">
    <source>
        <dbReference type="RuleBase" id="RU004208"/>
    </source>
</evidence>
<dbReference type="PRINTS" id="PR00421">
    <property type="entry name" value="THIOREDOXIN"/>
</dbReference>
<dbReference type="InterPro" id="IPR036249">
    <property type="entry name" value="Thioredoxin-like_sf"/>
</dbReference>
<keyword evidence="5" id="KW-0732">Signal</keyword>
<comment type="similarity">
    <text evidence="3 11">Belongs to the protein disulfide isomerase family.</text>
</comment>
<name>A0A086KPQ1_TOXGO</name>
<dbReference type="Pfam" id="PF24541">
    <property type="entry name" value="Thioredox_PDIA6_C"/>
    <property type="match status" value="1"/>
</dbReference>
<dbReference type="PANTHER" id="PTHR45815">
    <property type="entry name" value="PROTEIN DISULFIDE-ISOMERASE A6"/>
    <property type="match status" value="1"/>
</dbReference>
<evidence type="ECO:0000313" key="13">
    <source>
        <dbReference type="EMBL" id="KFG46369.1"/>
    </source>
</evidence>
<protein>
    <recommendedName>
        <fullName evidence="4">protein disulfide-isomerase</fullName>
        <ecNumber evidence="4">5.3.4.1</ecNumber>
    </recommendedName>
</protein>
<dbReference type="VEuPathDB" id="ToxoDB:TGDOM2_249270"/>
<gene>
    <name evidence="13" type="ORF">TGDOM2_249270</name>
</gene>
<accession>A0A086KPQ1</accession>
<dbReference type="CDD" id="cd03001">
    <property type="entry name" value="PDI_a_P5"/>
    <property type="match status" value="1"/>
</dbReference>
<evidence type="ECO:0000259" key="12">
    <source>
        <dbReference type="PROSITE" id="PS51352"/>
    </source>
</evidence>
<comment type="caution">
    <text evidence="13">The sequence shown here is derived from an EMBL/GenBank/DDBJ whole genome shotgun (WGS) entry which is preliminary data.</text>
</comment>
<evidence type="ECO:0000256" key="7">
    <source>
        <dbReference type="ARBA" id="ARBA00022824"/>
    </source>
</evidence>
<dbReference type="InterPro" id="IPR005788">
    <property type="entry name" value="PDI_thioredoxin-like_dom"/>
</dbReference>
<dbReference type="Proteomes" id="UP000028837">
    <property type="component" value="Unassembled WGS sequence"/>
</dbReference>
<keyword evidence="10" id="KW-0676">Redox-active center</keyword>
<comment type="subcellular location">
    <subcellularLocation>
        <location evidence="2">Endoplasmic reticulum lumen</location>
    </subcellularLocation>
</comment>
<dbReference type="SUPFAM" id="SSF52833">
    <property type="entry name" value="Thioredoxin-like"/>
    <property type="match status" value="2"/>
</dbReference>
<dbReference type="PROSITE" id="PS51352">
    <property type="entry name" value="THIOREDOXIN_2"/>
    <property type="match status" value="2"/>
</dbReference>
<evidence type="ECO:0000313" key="14">
    <source>
        <dbReference type="Proteomes" id="UP000028837"/>
    </source>
</evidence>
<dbReference type="GO" id="GO:0005788">
    <property type="term" value="C:endoplasmic reticulum lumen"/>
    <property type="evidence" value="ECO:0007669"/>
    <property type="project" value="UniProtKB-SubCell"/>
</dbReference>
<evidence type="ECO:0000256" key="8">
    <source>
        <dbReference type="ARBA" id="ARBA00023157"/>
    </source>
</evidence>
<organism evidence="13 14">
    <name type="scientific">Toxoplasma gondii GAB2-2007-GAL-DOM2</name>
    <dbReference type="NCBI Taxonomy" id="1130820"/>
    <lineage>
        <taxon>Eukaryota</taxon>
        <taxon>Sar</taxon>
        <taxon>Alveolata</taxon>
        <taxon>Apicomplexa</taxon>
        <taxon>Conoidasida</taxon>
        <taxon>Coccidia</taxon>
        <taxon>Eucoccidiorida</taxon>
        <taxon>Eimeriorina</taxon>
        <taxon>Sarcocystidae</taxon>
        <taxon>Toxoplasma</taxon>
    </lineage>
</organism>
<dbReference type="InterPro" id="IPR017937">
    <property type="entry name" value="Thioredoxin_CS"/>
</dbReference>
<dbReference type="InterPro" id="IPR057305">
    <property type="entry name" value="Thioredox_PDIA6_C"/>
</dbReference>
<dbReference type="EC" id="5.3.4.1" evidence="4"/>
<dbReference type="SMR" id="A0A086KPQ1"/>
<reference evidence="13 14" key="1">
    <citation type="submission" date="2014-02" db="EMBL/GenBank/DDBJ databases">
        <authorList>
            <person name="Sibley D."/>
            <person name="Venepally P."/>
            <person name="Karamycheva S."/>
            <person name="Hadjithomas M."/>
            <person name="Khan A."/>
            <person name="Brunk B."/>
            <person name="Roos D."/>
            <person name="Caler E."/>
            <person name="Lorenzi H."/>
        </authorList>
    </citation>
    <scope>NUCLEOTIDE SEQUENCE [LARGE SCALE GENOMIC DNA]</scope>
    <source>
        <strain evidence="13 14">GAB2-2007-GAL-DOM2</strain>
    </source>
</reference>
<dbReference type="PROSITE" id="PS00194">
    <property type="entry name" value="THIOREDOXIN_1"/>
    <property type="match status" value="2"/>
</dbReference>
<evidence type="ECO:0000256" key="10">
    <source>
        <dbReference type="ARBA" id="ARBA00023284"/>
    </source>
</evidence>
<evidence type="ECO:0000256" key="1">
    <source>
        <dbReference type="ARBA" id="ARBA00001182"/>
    </source>
</evidence>
<dbReference type="AlphaFoldDB" id="A0A086KPQ1"/>
<dbReference type="GO" id="GO:0015035">
    <property type="term" value="F:protein-disulfide reductase activity"/>
    <property type="evidence" value="ECO:0007669"/>
    <property type="project" value="TreeGrafter"/>
</dbReference>
<proteinExistence type="inferred from homology"/>
<keyword evidence="9 13" id="KW-0413">Isomerase</keyword>
<dbReference type="Pfam" id="PF00085">
    <property type="entry name" value="Thioredoxin"/>
    <property type="match status" value="2"/>
</dbReference>
<evidence type="ECO:0000256" key="2">
    <source>
        <dbReference type="ARBA" id="ARBA00004319"/>
    </source>
</evidence>
<evidence type="ECO:0000256" key="4">
    <source>
        <dbReference type="ARBA" id="ARBA00012723"/>
    </source>
</evidence>
<evidence type="ECO:0000256" key="9">
    <source>
        <dbReference type="ARBA" id="ARBA00023235"/>
    </source>
</evidence>
<feature type="domain" description="Thioredoxin" evidence="12">
    <location>
        <begin position="278"/>
        <end position="399"/>
    </location>
</feature>
<dbReference type="InterPro" id="IPR013766">
    <property type="entry name" value="Thioredoxin_domain"/>
</dbReference>
<comment type="catalytic activity">
    <reaction evidence="1">
        <text>Catalyzes the rearrangement of -S-S- bonds in proteins.</text>
        <dbReference type="EC" id="5.3.4.1"/>
    </reaction>
</comment>
<dbReference type="GO" id="GO:0034976">
    <property type="term" value="P:response to endoplasmic reticulum stress"/>
    <property type="evidence" value="ECO:0007669"/>
    <property type="project" value="TreeGrafter"/>
</dbReference>
<dbReference type="GO" id="GO:0003756">
    <property type="term" value="F:protein disulfide isomerase activity"/>
    <property type="evidence" value="ECO:0007669"/>
    <property type="project" value="UniProtKB-EC"/>
</dbReference>
<keyword evidence="7" id="KW-0256">Endoplasmic reticulum</keyword>
<evidence type="ECO:0000256" key="5">
    <source>
        <dbReference type="ARBA" id="ARBA00022729"/>
    </source>
</evidence>